<feature type="region of interest" description="Disordered" evidence="1">
    <location>
        <begin position="146"/>
        <end position="184"/>
    </location>
</feature>
<evidence type="ECO:0000256" key="1">
    <source>
        <dbReference type="SAM" id="MobiDB-lite"/>
    </source>
</evidence>
<dbReference type="AlphaFoldDB" id="A0AAQ3KDC6"/>
<sequence>MRWNAILQWLRGRDSKPQLLEEDEFVYLQLSLHRFPSSSSKSARVNPHLVPIPHSLFSDHHSASLCLLTSPPPPPLPPFSTVPAPSRFPWKRPSACPPSARITAPSRVAAASVIRMIFFSRIAALCPSFPALSARNSFARRRLLSRSTSPAPAGLNRSAAAWTPPSSTRLPRVPALSSRSGGPP</sequence>
<gene>
    <name evidence="2" type="ORF">Cni_G12346</name>
</gene>
<proteinExistence type="predicted"/>
<dbReference type="EMBL" id="CP136893">
    <property type="protein sequence ID" value="WOL03626.1"/>
    <property type="molecule type" value="Genomic_DNA"/>
</dbReference>
<accession>A0AAQ3KDC6</accession>
<keyword evidence="3" id="KW-1185">Reference proteome</keyword>
<reference evidence="2 3" key="1">
    <citation type="submission" date="2023-10" db="EMBL/GenBank/DDBJ databases">
        <title>Chromosome-scale genome assembly provides insights into flower coloration mechanisms of Canna indica.</title>
        <authorList>
            <person name="Li C."/>
        </authorList>
    </citation>
    <scope>NUCLEOTIDE SEQUENCE [LARGE SCALE GENOMIC DNA]</scope>
    <source>
        <tissue evidence="2">Flower</tissue>
    </source>
</reference>
<organism evidence="2 3">
    <name type="scientific">Canna indica</name>
    <name type="common">Indian-shot</name>
    <dbReference type="NCBI Taxonomy" id="4628"/>
    <lineage>
        <taxon>Eukaryota</taxon>
        <taxon>Viridiplantae</taxon>
        <taxon>Streptophyta</taxon>
        <taxon>Embryophyta</taxon>
        <taxon>Tracheophyta</taxon>
        <taxon>Spermatophyta</taxon>
        <taxon>Magnoliopsida</taxon>
        <taxon>Liliopsida</taxon>
        <taxon>Zingiberales</taxon>
        <taxon>Cannaceae</taxon>
        <taxon>Canna</taxon>
    </lineage>
</organism>
<evidence type="ECO:0000313" key="3">
    <source>
        <dbReference type="Proteomes" id="UP001327560"/>
    </source>
</evidence>
<evidence type="ECO:0000313" key="2">
    <source>
        <dbReference type="EMBL" id="WOL03626.1"/>
    </source>
</evidence>
<name>A0AAQ3KDC6_9LILI</name>
<dbReference type="Proteomes" id="UP001327560">
    <property type="component" value="Chromosome 4"/>
</dbReference>
<protein>
    <submittedName>
        <fullName evidence="2">Uncharacterized protein</fullName>
    </submittedName>
</protein>